<evidence type="ECO:0000313" key="2">
    <source>
        <dbReference type="EMBL" id="MBE9146498.1"/>
    </source>
</evidence>
<sequence>MTNSISPHYYQDVGGALQIDSLTYVERQADQELYESLKYHNYPCYVLAPRQFGKSSLMVKTAHRLTQEEFLCIQINLQGFGEALSEASLYLSLLHAICDKINEWAKPSEINWTEKLREFWYNSPELPPTFRFKSFMKEVLQSLEVPKIIIFLDEIQTLIYWKLQNSFLGLIKSLLTEEGLNTLTFVLLGVAKPEDLLSDAAFAFNQAKAIELTYLSGDCQPLVKGLEGIYDNPQSLLKAILSWTGGQPFLTQVLCNLVMRHRESINASIQIDQDIGDLVKREIIEDWRRNDKSSHFRSIEDWFILGYTQYSEKIAALNLYRQLLNNTQIPFRGHQSEQINLILSGLVIQSNNHLQVANQIYREIFNLNWIDKTQTFLVNSQGEFMASTKILNREVYILVDQSATMDRKDRGKSKTRWDSLAELLEGDIKKLLRETNGRKICEKVHLYLFSRDRVGRRFEIPPADLYSNIFEENFPDSNTYIAPTLKHCLDHWMNGARNQGKNAFIIIYTDGMLDDQLEFEKLIKETCGKLNNEEELKIVMIGIGDDVEADPTPFLNLDFNLNHNKYNIFGFDLAKEIEDISDLLSRQLESDPNDPETQVPKWVKDKHRDWYQKFLDYSKSKKQ</sequence>
<dbReference type="SUPFAM" id="SSF53300">
    <property type="entry name" value="vWA-like"/>
    <property type="match status" value="1"/>
</dbReference>
<gene>
    <name evidence="2" type="ORF">IQ236_25210</name>
</gene>
<dbReference type="InterPro" id="IPR027417">
    <property type="entry name" value="P-loop_NTPase"/>
</dbReference>
<protein>
    <submittedName>
        <fullName evidence="2">AAA-like domain-containing protein</fullName>
    </submittedName>
</protein>
<feature type="domain" description="VWFA" evidence="1">
    <location>
        <begin position="394"/>
        <end position="584"/>
    </location>
</feature>
<dbReference type="SUPFAM" id="SSF52540">
    <property type="entry name" value="P-loop containing nucleoside triphosphate hydrolases"/>
    <property type="match status" value="1"/>
</dbReference>
<dbReference type="Gene3D" id="3.40.50.410">
    <property type="entry name" value="von Willebrand factor, type A domain"/>
    <property type="match status" value="1"/>
</dbReference>
<dbReference type="InterPro" id="IPR036465">
    <property type="entry name" value="vWFA_dom_sf"/>
</dbReference>
<dbReference type="EMBL" id="JADEWU010000103">
    <property type="protein sequence ID" value="MBE9146498.1"/>
    <property type="molecule type" value="Genomic_DNA"/>
</dbReference>
<name>A0ABR9UJ45_9CYAN</name>
<keyword evidence="3" id="KW-1185">Reference proteome</keyword>
<dbReference type="InterPro" id="IPR002035">
    <property type="entry name" value="VWF_A"/>
</dbReference>
<reference evidence="2 3" key="1">
    <citation type="submission" date="2020-10" db="EMBL/GenBank/DDBJ databases">
        <authorList>
            <person name="Castelo-Branco R."/>
            <person name="Eusebio N."/>
            <person name="Adriana R."/>
            <person name="Vieira A."/>
            <person name="Brugerolle De Fraissinette N."/>
            <person name="Rezende De Castro R."/>
            <person name="Schneider M.P."/>
            <person name="Vasconcelos V."/>
            <person name="Leao P.N."/>
        </authorList>
    </citation>
    <scope>NUCLEOTIDE SEQUENCE [LARGE SCALE GENOMIC DNA]</scope>
    <source>
        <strain evidence="2 3">LEGE 06226</strain>
    </source>
</reference>
<accession>A0ABR9UJ45</accession>
<evidence type="ECO:0000313" key="3">
    <source>
        <dbReference type="Proteomes" id="UP000640725"/>
    </source>
</evidence>
<dbReference type="Proteomes" id="UP000640725">
    <property type="component" value="Unassembled WGS sequence"/>
</dbReference>
<organism evidence="2 3">
    <name type="scientific">Planktothrix mougeotii LEGE 06226</name>
    <dbReference type="NCBI Taxonomy" id="1828728"/>
    <lineage>
        <taxon>Bacteria</taxon>
        <taxon>Bacillati</taxon>
        <taxon>Cyanobacteriota</taxon>
        <taxon>Cyanophyceae</taxon>
        <taxon>Oscillatoriophycideae</taxon>
        <taxon>Oscillatoriales</taxon>
        <taxon>Microcoleaceae</taxon>
        <taxon>Planktothrix</taxon>
    </lineage>
</organism>
<evidence type="ECO:0000259" key="1">
    <source>
        <dbReference type="PROSITE" id="PS50234"/>
    </source>
</evidence>
<dbReference type="Pfam" id="PF14516">
    <property type="entry name" value="AAA_35"/>
    <property type="match status" value="1"/>
</dbReference>
<proteinExistence type="predicted"/>
<dbReference type="PROSITE" id="PS50234">
    <property type="entry name" value="VWFA"/>
    <property type="match status" value="1"/>
</dbReference>
<dbReference type="RefSeq" id="WP_193871830.1">
    <property type="nucleotide sequence ID" value="NZ_JADEWU010000103.1"/>
</dbReference>
<dbReference type="Gene3D" id="3.40.50.300">
    <property type="entry name" value="P-loop containing nucleotide triphosphate hydrolases"/>
    <property type="match status" value="1"/>
</dbReference>
<comment type="caution">
    <text evidence="2">The sequence shown here is derived from an EMBL/GenBank/DDBJ whole genome shotgun (WGS) entry which is preliminary data.</text>
</comment>